<dbReference type="GO" id="GO:0140662">
    <property type="term" value="F:ATP-dependent protein folding chaperone"/>
    <property type="evidence" value="ECO:0007669"/>
    <property type="project" value="InterPro"/>
</dbReference>
<dbReference type="Gene3D" id="3.30.30.30">
    <property type="match status" value="1"/>
</dbReference>
<dbReference type="Gene3D" id="1.20.1270.10">
    <property type="match status" value="1"/>
</dbReference>
<evidence type="ECO:0000256" key="2">
    <source>
        <dbReference type="ARBA" id="ARBA00022741"/>
    </source>
</evidence>
<feature type="compositionally biased region" description="Basic and acidic residues" evidence="4">
    <location>
        <begin position="528"/>
        <end position="560"/>
    </location>
</feature>
<dbReference type="Gene3D" id="3.30.420.40">
    <property type="match status" value="2"/>
</dbReference>
<feature type="region of interest" description="Disordered" evidence="4">
    <location>
        <begin position="773"/>
        <end position="816"/>
    </location>
</feature>
<dbReference type="EMBL" id="JAVRJZ010000006">
    <property type="protein sequence ID" value="KAK2721418.1"/>
    <property type="molecule type" value="Genomic_DNA"/>
</dbReference>
<dbReference type="PANTHER" id="PTHR45639:SF4">
    <property type="entry name" value="HSC70CB, ISOFORM G"/>
    <property type="match status" value="1"/>
</dbReference>
<dbReference type="PROSITE" id="PS01036">
    <property type="entry name" value="HSP70_3"/>
    <property type="match status" value="1"/>
</dbReference>
<dbReference type="GO" id="GO:0005829">
    <property type="term" value="C:cytosol"/>
    <property type="evidence" value="ECO:0007669"/>
    <property type="project" value="TreeGrafter"/>
</dbReference>
<dbReference type="GO" id="GO:0005634">
    <property type="term" value="C:nucleus"/>
    <property type="evidence" value="ECO:0007669"/>
    <property type="project" value="TreeGrafter"/>
</dbReference>
<evidence type="ECO:0000313" key="6">
    <source>
        <dbReference type="Proteomes" id="UP001187531"/>
    </source>
</evidence>
<dbReference type="SUPFAM" id="SSF100934">
    <property type="entry name" value="Heat shock protein 70kD (HSP70), C-terminal subdomain"/>
    <property type="match status" value="2"/>
</dbReference>
<evidence type="ECO:0000256" key="4">
    <source>
        <dbReference type="SAM" id="MobiDB-lite"/>
    </source>
</evidence>
<name>A0AA88I1X3_ARTSF</name>
<evidence type="ECO:0000256" key="1">
    <source>
        <dbReference type="ARBA" id="ARBA00007381"/>
    </source>
</evidence>
<evidence type="ECO:0008006" key="7">
    <source>
        <dbReference type="Google" id="ProtNLM"/>
    </source>
</evidence>
<dbReference type="AlphaFoldDB" id="A0AA88I1X3"/>
<feature type="compositionally biased region" description="Low complexity" evidence="4">
    <location>
        <begin position="796"/>
        <end position="809"/>
    </location>
</feature>
<dbReference type="SUPFAM" id="SSF100920">
    <property type="entry name" value="Heat shock protein 70kD (HSP70), peptide-binding domain"/>
    <property type="match status" value="1"/>
</dbReference>
<dbReference type="InterPro" id="IPR043129">
    <property type="entry name" value="ATPase_NBD"/>
</dbReference>
<keyword evidence="3" id="KW-0067">ATP-binding</keyword>
<organism evidence="5 6">
    <name type="scientific">Artemia franciscana</name>
    <name type="common">Brine shrimp</name>
    <name type="synonym">Artemia sanfranciscana</name>
    <dbReference type="NCBI Taxonomy" id="6661"/>
    <lineage>
        <taxon>Eukaryota</taxon>
        <taxon>Metazoa</taxon>
        <taxon>Ecdysozoa</taxon>
        <taxon>Arthropoda</taxon>
        <taxon>Crustacea</taxon>
        <taxon>Branchiopoda</taxon>
        <taxon>Anostraca</taxon>
        <taxon>Artemiidae</taxon>
        <taxon>Artemia</taxon>
    </lineage>
</organism>
<dbReference type="SUPFAM" id="SSF53067">
    <property type="entry name" value="Actin-like ATPase domain"/>
    <property type="match status" value="2"/>
</dbReference>
<dbReference type="FunFam" id="3.90.640.10:FF:000004">
    <property type="entry name" value="Heat shock 70 kDa protein 4"/>
    <property type="match status" value="1"/>
</dbReference>
<dbReference type="InterPro" id="IPR013126">
    <property type="entry name" value="Hsp_70_fam"/>
</dbReference>
<gene>
    <name evidence="5" type="ORF">QYM36_003639</name>
</gene>
<dbReference type="Proteomes" id="UP001187531">
    <property type="component" value="Unassembled WGS sequence"/>
</dbReference>
<protein>
    <recommendedName>
        <fullName evidence="7">Heat shock 70 kDa protein 4</fullName>
    </recommendedName>
</protein>
<evidence type="ECO:0000313" key="5">
    <source>
        <dbReference type="EMBL" id="KAK2721418.1"/>
    </source>
</evidence>
<evidence type="ECO:0000256" key="3">
    <source>
        <dbReference type="ARBA" id="ARBA00022840"/>
    </source>
</evidence>
<dbReference type="InterPro" id="IPR018181">
    <property type="entry name" value="Heat_shock_70_CS"/>
</dbReference>
<dbReference type="GO" id="GO:0005524">
    <property type="term" value="F:ATP binding"/>
    <property type="evidence" value="ECO:0007669"/>
    <property type="project" value="UniProtKB-KW"/>
</dbReference>
<dbReference type="FunFam" id="1.20.1270.10:FF:000002">
    <property type="entry name" value="Heat shock 70 kDa protein 4"/>
    <property type="match status" value="1"/>
</dbReference>
<proteinExistence type="inferred from homology"/>
<dbReference type="InterPro" id="IPR029048">
    <property type="entry name" value="HSP70_C_sf"/>
</dbReference>
<dbReference type="Gene3D" id="2.60.34.10">
    <property type="entry name" value="Substrate Binding Domain Of DNAk, Chain A, domain 1"/>
    <property type="match status" value="1"/>
</dbReference>
<comment type="caution">
    <text evidence="5">The sequence shown here is derived from an EMBL/GenBank/DDBJ whole genome shotgun (WGS) entry which is preliminary data.</text>
</comment>
<dbReference type="Gene3D" id="3.90.640.10">
    <property type="entry name" value="Actin, Chain A, domain 4"/>
    <property type="match status" value="1"/>
</dbReference>
<keyword evidence="2" id="KW-0547">Nucleotide-binding</keyword>
<dbReference type="FunFam" id="3.30.30.30:FF:000002">
    <property type="entry name" value="Heat shock 70 kDa protein 4"/>
    <property type="match status" value="1"/>
</dbReference>
<accession>A0AA88I1X3</accession>
<comment type="similarity">
    <text evidence="1">Belongs to the heat shock protein 70 family.</text>
</comment>
<dbReference type="Pfam" id="PF00012">
    <property type="entry name" value="HSP70"/>
    <property type="match status" value="1"/>
</dbReference>
<reference evidence="5" key="1">
    <citation type="submission" date="2023-07" db="EMBL/GenBank/DDBJ databases">
        <title>Chromosome-level genome assembly of Artemia franciscana.</title>
        <authorList>
            <person name="Jo E."/>
        </authorList>
    </citation>
    <scope>NUCLEOTIDE SEQUENCE</scope>
    <source>
        <tissue evidence="5">Whole body</tissue>
    </source>
</reference>
<sequence>MAVPVIGIDFGNENCFIAAARSGGLEVLANDYSLRDTPSCVAFHGKSRLMGTGAKSQMITNLRNTFYSFKRLLGRPFEDPVVQEELKFITYNVQRSQTGGVAISGDLAGEQEIFTIEQVAAMLFTKLKEIACSALATKIADCVITVPTFATDAERRALLSAAKIAGLNVLRLLNESAAVALCYGLYKQELPAPEQPPRRVVFVDFGQSALQASLCHFNKGSLKMIGYAFDSQLGGRNFDSIIAEHLVGEFKTKYRIDAKSNKRAMLRLLTESEKLKKNMSANSTQLPLNIECFMDEKDVSGSMKRADFEEMCAPLFQRVEAVFRQLLESTGTNPKDIDEVEIVGGSTRIPAVKTLIQNVFEKQPCTTLNQDEAVCRGAALQAAMLSPSFKVREFNITDLQPYPIMLQWQDPSGLDNGEMELFTRFNPVPFTKMLTLKRKEPFIIRASYNGPVPYPIREIGDFLIKEVRPSPTHEAQKIKIKIKVNTHGIFTVSTAILHEQTEAEAMETEQTNGPESEKNSTEQQQSQEEQKMEMEAKTEEGKKTEDGKKTEEGKKMDEGKKMVVKTTELPIESRTHGYSDAVVDQYAETEAQLIASDRQERERQDSKNSLEEYIYDARNRASDETDLEPYLKPNDRQRLLSKLEEMENWLYEDGEDCQKSVYVQKIEDLRKLGDPPKDRKREYELRPKVIEELCAGLQKARKFVDSFASGDDKYSHIDAAEVQKLEKALQEKQIWLDQKMGAVTRLAKTDDIPAELRSSVFTAETQNFYSLLNPIMNKPKPKPKVETPPQEPPAPSTTEPQQNTEETPQAGKMEVD</sequence>
<dbReference type="InterPro" id="IPR029047">
    <property type="entry name" value="HSP70_peptide-bd_sf"/>
</dbReference>
<dbReference type="FunFam" id="3.30.420.40:FF:000171">
    <property type="entry name" value="Heat shock 70 kDa protein 4"/>
    <property type="match status" value="2"/>
</dbReference>
<dbReference type="PANTHER" id="PTHR45639">
    <property type="entry name" value="HSC70CB, ISOFORM G-RELATED"/>
    <property type="match status" value="1"/>
</dbReference>
<keyword evidence="6" id="KW-1185">Reference proteome</keyword>
<dbReference type="PRINTS" id="PR00301">
    <property type="entry name" value="HEATSHOCK70"/>
</dbReference>
<feature type="region of interest" description="Disordered" evidence="4">
    <location>
        <begin position="503"/>
        <end position="560"/>
    </location>
</feature>